<feature type="region of interest" description="Disordered" evidence="4">
    <location>
        <begin position="1037"/>
        <end position="1068"/>
    </location>
</feature>
<dbReference type="InterPro" id="IPR001005">
    <property type="entry name" value="SANT/Myb"/>
</dbReference>
<feature type="domain" description="Myb-like" evidence="5">
    <location>
        <begin position="137"/>
        <end position="185"/>
    </location>
</feature>
<protein>
    <recommendedName>
        <fullName evidence="9">Always early</fullName>
    </recommendedName>
</protein>
<feature type="compositionally biased region" description="Basic and acidic residues" evidence="4">
    <location>
        <begin position="578"/>
        <end position="597"/>
    </location>
</feature>
<evidence type="ECO:0000259" key="6">
    <source>
        <dbReference type="SMART" id="SM01135"/>
    </source>
</evidence>
<dbReference type="InterPro" id="IPR010561">
    <property type="entry name" value="LIN-9/ALY1"/>
</dbReference>
<feature type="region of interest" description="Disordered" evidence="4">
    <location>
        <begin position="497"/>
        <end position="597"/>
    </location>
</feature>
<dbReference type="Pfam" id="PF00249">
    <property type="entry name" value="Myb_DNA-binding"/>
    <property type="match status" value="1"/>
</dbReference>
<dbReference type="EMBL" id="JAMQYH010000005">
    <property type="protein sequence ID" value="KAJ1688084.1"/>
    <property type="molecule type" value="Genomic_DNA"/>
</dbReference>
<evidence type="ECO:0000313" key="8">
    <source>
        <dbReference type="Proteomes" id="UP001151287"/>
    </source>
</evidence>
<dbReference type="SMART" id="SM00717">
    <property type="entry name" value="SANT"/>
    <property type="match status" value="1"/>
</dbReference>
<dbReference type="InterPro" id="IPR009057">
    <property type="entry name" value="Homeodomain-like_sf"/>
</dbReference>
<feature type="compositionally biased region" description="Basic and acidic residues" evidence="4">
    <location>
        <begin position="420"/>
        <end position="452"/>
    </location>
</feature>
<dbReference type="AlphaFoldDB" id="A0A9Q0C6I1"/>
<feature type="coiled-coil region" evidence="3">
    <location>
        <begin position="964"/>
        <end position="1021"/>
    </location>
</feature>
<sequence>MCFSGLVWYLFHPSFDRGRGDYSIRSYKRNKRKRKREGNHRKKEEKKKNRYIEGRNRTHSRLLPNPSIQLPLLPPPIKLRRKFFVIYSSKGTFMASTRKGRKVHKKFAKVNEDWPEKERLSTVNKSKNKKKKLVDLLGPQWSKEELECFYDAYRKYGKDWKKVSGSVRNRTADMVDSLYNMNRAYLSLPEGAATAAGLIAMMTDHYSNLEESNSENEDNVLLKMGPARPPPKRGKGKQKTESKASKSRYPDLLSYEPASSSFAALSAIKKKRSGGTRPRAVGKRTPRVAVTIIQNRGNNRLDSPSTAVKPDDDEGAHVAAMALAEVFQRGGSPQVSHTPSKYAATFKAGDKKNADSERDGSKAVAFHAEGEGSLGSREAENEDTHKGPYTPGKGVAAVGSKTPKSKKSQKTKQKGTTANKSEDDKEACSGTEEGHHSSSGKGLKDPDDRDAKSPWASISSRKRSRQLSFRVSDDEAGSLSALHALADLSVNILQPTPIAESESSAQGKDDDQEIDSTEKESKSKASSKKDKRKADGVGPESNARKKTKVAKESATPDSKDSTLKPEKTKKRKPTPSKIGKDEAKNEIEKAEVSVGEEKLGRRPIQASLVSKPAGEFVNPVELSPSISGPARVSIDVSGTSTTGNPTQLQTKSKSRHKCGIVKAFSKREIWRSENTANKRPSYLPNSSVDLKDKLSHCLSNSLFQRWCRFEWFYSAVDYPWFAQNEFVEYLNHVKLGHIPRLTREEWGVIRGSLGKPRRLSAFFLNEERVKLAKYRKSVREHYSSLLTGKLEGLPTDLARPLTVGQRVISCHPKSRELYDGSVLTVDGDRCRVQFDRPELGVEFVLDIDCMPSNPMENMPEALRRQNVYASKFGDLKFAVQANDWRAGVPTRVSQSSEGLGGPSRTATSYPMSILSKQAKGDSIDSVAQAKATLNEGTIVARQAMYNQSSTMSQIQEREADIRALAELSRALDKKEALLMELRYMNEEVSGKQKETDNLSDLEHFRNQYATVLVQLREANDQVASALLTLRDRNTYNVNPANPLPRSTETYGAPSDSLNHAGFNNSQETGTQVVEIIENSRRTAKMMVDAAVQVMCTTSDRENPHAKIGEALDSLSSRNFGSGSSILGIRRIPPDSGHANSTYQNENATSATFDPSALHVESPKMRVGVEGEVRLPSELISSCVSTLLMIQSCTEKQQPPAEVAYILDSALASMQPCCPDNAGLYREIETCMGIIKNQMLALIPTPVTSLPHPVSLSMPSELWFK</sequence>
<evidence type="ECO:0000256" key="3">
    <source>
        <dbReference type="SAM" id="Coils"/>
    </source>
</evidence>
<dbReference type="SMART" id="SM01135">
    <property type="entry name" value="DIRP"/>
    <property type="match status" value="1"/>
</dbReference>
<feature type="compositionally biased region" description="Basic residues" evidence="4">
    <location>
        <begin position="26"/>
        <end position="45"/>
    </location>
</feature>
<reference evidence="7" key="1">
    <citation type="journal article" date="2022" name="Cell">
        <title>Repeat-based holocentromeres influence genome architecture and karyotype evolution.</title>
        <authorList>
            <person name="Hofstatter P.G."/>
            <person name="Thangavel G."/>
            <person name="Lux T."/>
            <person name="Neumann P."/>
            <person name="Vondrak T."/>
            <person name="Novak P."/>
            <person name="Zhang M."/>
            <person name="Costa L."/>
            <person name="Castellani M."/>
            <person name="Scott A."/>
            <person name="Toegelov H."/>
            <person name="Fuchs J."/>
            <person name="Mata-Sucre Y."/>
            <person name="Dias Y."/>
            <person name="Vanzela A.L.L."/>
            <person name="Huettel B."/>
            <person name="Almeida C.C.S."/>
            <person name="Simkova H."/>
            <person name="Souza G."/>
            <person name="Pedrosa-Harand A."/>
            <person name="Macas J."/>
            <person name="Mayer K.F.X."/>
            <person name="Houben A."/>
            <person name="Marques A."/>
        </authorList>
    </citation>
    <scope>NUCLEOTIDE SEQUENCE</scope>
    <source>
        <strain evidence="7">RhyBre1mFocal</strain>
    </source>
</reference>
<feature type="compositionally biased region" description="Basic and acidic residues" evidence="4">
    <location>
        <begin position="557"/>
        <end position="566"/>
    </location>
</feature>
<feature type="compositionally biased region" description="Basic and acidic residues" evidence="4">
    <location>
        <begin position="348"/>
        <end position="361"/>
    </location>
</feature>
<name>A0A9Q0C6I1_9POAL</name>
<dbReference type="Gene3D" id="1.20.58.1880">
    <property type="match status" value="1"/>
</dbReference>
<dbReference type="GO" id="GO:0006351">
    <property type="term" value="P:DNA-templated transcription"/>
    <property type="evidence" value="ECO:0007669"/>
    <property type="project" value="InterPro"/>
</dbReference>
<comment type="subcellular location">
    <subcellularLocation>
        <location evidence="1">Nucleus</location>
    </subcellularLocation>
</comment>
<evidence type="ECO:0000256" key="2">
    <source>
        <dbReference type="ARBA" id="ARBA00023242"/>
    </source>
</evidence>
<keyword evidence="8" id="KW-1185">Reference proteome</keyword>
<proteinExistence type="predicted"/>
<evidence type="ECO:0000313" key="7">
    <source>
        <dbReference type="EMBL" id="KAJ1688084.1"/>
    </source>
</evidence>
<keyword evidence="2" id="KW-0539">Nucleus</keyword>
<evidence type="ECO:0000259" key="5">
    <source>
        <dbReference type="SMART" id="SM00717"/>
    </source>
</evidence>
<feature type="compositionally biased region" description="Basic and acidic residues" evidence="4">
    <location>
        <begin position="46"/>
        <end position="56"/>
    </location>
</feature>
<feature type="region of interest" description="Disordered" evidence="4">
    <location>
        <begin position="210"/>
        <end position="251"/>
    </location>
</feature>
<organism evidence="7 8">
    <name type="scientific">Rhynchospora breviuscula</name>
    <dbReference type="NCBI Taxonomy" id="2022672"/>
    <lineage>
        <taxon>Eukaryota</taxon>
        <taxon>Viridiplantae</taxon>
        <taxon>Streptophyta</taxon>
        <taxon>Embryophyta</taxon>
        <taxon>Tracheophyta</taxon>
        <taxon>Spermatophyta</taxon>
        <taxon>Magnoliopsida</taxon>
        <taxon>Liliopsida</taxon>
        <taxon>Poales</taxon>
        <taxon>Cyperaceae</taxon>
        <taxon>Cyperoideae</taxon>
        <taxon>Rhynchosporeae</taxon>
        <taxon>Rhynchospora</taxon>
    </lineage>
</organism>
<dbReference type="InterPro" id="IPR033471">
    <property type="entry name" value="DIRP"/>
</dbReference>
<feature type="region of interest" description="Disordered" evidence="4">
    <location>
        <begin position="346"/>
        <end position="475"/>
    </location>
</feature>
<keyword evidence="3" id="KW-0175">Coiled coil</keyword>
<dbReference type="GO" id="GO:0017053">
    <property type="term" value="C:transcription repressor complex"/>
    <property type="evidence" value="ECO:0007669"/>
    <property type="project" value="InterPro"/>
</dbReference>
<dbReference type="GO" id="GO:0003677">
    <property type="term" value="F:DNA binding"/>
    <property type="evidence" value="ECO:0007669"/>
    <property type="project" value="TreeGrafter"/>
</dbReference>
<evidence type="ECO:0008006" key="9">
    <source>
        <dbReference type="Google" id="ProtNLM"/>
    </source>
</evidence>
<gene>
    <name evidence="7" type="ORF">LUZ63_019474</name>
</gene>
<feature type="domain" description="DIRP" evidence="6">
    <location>
        <begin position="712"/>
        <end position="813"/>
    </location>
</feature>
<dbReference type="Pfam" id="PF06584">
    <property type="entry name" value="DIRP"/>
    <property type="match status" value="1"/>
</dbReference>
<comment type="caution">
    <text evidence="7">The sequence shown here is derived from an EMBL/GenBank/DDBJ whole genome shotgun (WGS) entry which is preliminary data.</text>
</comment>
<feature type="region of interest" description="Disordered" evidence="4">
    <location>
        <begin position="26"/>
        <end position="58"/>
    </location>
</feature>
<dbReference type="PANTHER" id="PTHR21689:SF2">
    <property type="entry name" value="PROTEIN LIN-9 HOMOLOG"/>
    <property type="match status" value="1"/>
</dbReference>
<dbReference type="GO" id="GO:0006357">
    <property type="term" value="P:regulation of transcription by RNA polymerase II"/>
    <property type="evidence" value="ECO:0007669"/>
    <property type="project" value="TreeGrafter"/>
</dbReference>
<dbReference type="GO" id="GO:0005654">
    <property type="term" value="C:nucleoplasm"/>
    <property type="evidence" value="ECO:0007669"/>
    <property type="project" value="TreeGrafter"/>
</dbReference>
<dbReference type="Proteomes" id="UP001151287">
    <property type="component" value="Unassembled WGS sequence"/>
</dbReference>
<accession>A0A9Q0C6I1</accession>
<dbReference type="GO" id="GO:0051726">
    <property type="term" value="P:regulation of cell cycle"/>
    <property type="evidence" value="ECO:0007669"/>
    <property type="project" value="TreeGrafter"/>
</dbReference>
<dbReference type="PANTHER" id="PTHR21689">
    <property type="entry name" value="LIN-9"/>
    <property type="match status" value="1"/>
</dbReference>
<dbReference type="OrthoDB" id="2339771at2759"/>
<dbReference type="CDD" id="cd00167">
    <property type="entry name" value="SANT"/>
    <property type="match status" value="1"/>
</dbReference>
<dbReference type="SUPFAM" id="SSF46689">
    <property type="entry name" value="Homeodomain-like"/>
    <property type="match status" value="1"/>
</dbReference>
<feature type="compositionally biased region" description="Basic and acidic residues" evidence="4">
    <location>
        <begin position="377"/>
        <end position="386"/>
    </location>
</feature>
<evidence type="ECO:0000256" key="1">
    <source>
        <dbReference type="ARBA" id="ARBA00004123"/>
    </source>
</evidence>
<feature type="compositionally biased region" description="Basic residues" evidence="4">
    <location>
        <begin position="403"/>
        <end position="413"/>
    </location>
</feature>
<evidence type="ECO:0000256" key="4">
    <source>
        <dbReference type="SAM" id="MobiDB-lite"/>
    </source>
</evidence>